<evidence type="ECO:0000259" key="1">
    <source>
        <dbReference type="PROSITE" id="PS51746"/>
    </source>
</evidence>
<evidence type="ECO:0000313" key="2">
    <source>
        <dbReference type="EMBL" id="QOQ77011.1"/>
    </source>
</evidence>
<dbReference type="InterPro" id="IPR015655">
    <property type="entry name" value="PP2C"/>
</dbReference>
<gene>
    <name evidence="2" type="ORF">IMF22_08225</name>
</gene>
<name>A0A7M1KKX9_9PSED</name>
<sequence>MAHFPPAGATVKALHLQWRSAGRTQRGEARARNEDAFLDCPQNGCWAVADGMGGHRDGDVASQWVISSLASLAVEGSLDQRVKAAQQRLQSVNQRLGSATARSTASADVTMGSTVVALLLEEGRAACVWAGDSRCYLWRRQRLYQLSRDHSLLQCLMAEHRLSLAQAQAHPDARALTRAIGARTSLRLERLELNTQPGDVFLLCSDGLYQALSHQQLGRALSEGTPQQVVERLFAMVLRTPARDDLTAVVVQP</sequence>
<dbReference type="PANTHER" id="PTHR13832:SF827">
    <property type="entry name" value="PROTEIN PHOSPHATASE 1L"/>
    <property type="match status" value="1"/>
</dbReference>
<dbReference type="Proteomes" id="UP000594923">
    <property type="component" value="Chromosome"/>
</dbReference>
<dbReference type="CDD" id="cd00143">
    <property type="entry name" value="PP2Cc"/>
    <property type="match status" value="1"/>
</dbReference>
<dbReference type="SMART" id="SM00332">
    <property type="entry name" value="PP2Cc"/>
    <property type="match status" value="1"/>
</dbReference>
<proteinExistence type="predicted"/>
<dbReference type="PROSITE" id="PS51746">
    <property type="entry name" value="PPM_2"/>
    <property type="match status" value="1"/>
</dbReference>
<dbReference type="GO" id="GO:0004722">
    <property type="term" value="F:protein serine/threonine phosphatase activity"/>
    <property type="evidence" value="ECO:0007669"/>
    <property type="project" value="InterPro"/>
</dbReference>
<organism evidence="2 3">
    <name type="scientific">Pseudomonas poae</name>
    <dbReference type="NCBI Taxonomy" id="200451"/>
    <lineage>
        <taxon>Bacteria</taxon>
        <taxon>Pseudomonadati</taxon>
        <taxon>Pseudomonadota</taxon>
        <taxon>Gammaproteobacteria</taxon>
        <taxon>Pseudomonadales</taxon>
        <taxon>Pseudomonadaceae</taxon>
        <taxon>Pseudomonas</taxon>
    </lineage>
</organism>
<feature type="domain" description="PPM-type phosphatase" evidence="1">
    <location>
        <begin position="19"/>
        <end position="253"/>
    </location>
</feature>
<dbReference type="SMART" id="SM00331">
    <property type="entry name" value="PP2C_SIG"/>
    <property type="match status" value="1"/>
</dbReference>
<reference evidence="2 3" key="1">
    <citation type="submission" date="2020-10" db="EMBL/GenBank/DDBJ databases">
        <title>High quality whole genome sequence of Pseudomonas poae PMA22.</title>
        <authorList>
            <person name="Hernandez J.G."/>
            <person name="Rodriguez P."/>
            <person name="Cuevas C."/>
            <person name="de la Calle F."/>
            <person name="Galan B."/>
            <person name="Garcia J.L."/>
        </authorList>
    </citation>
    <scope>NUCLEOTIDE SEQUENCE [LARGE SCALE GENOMIC DNA]</scope>
    <source>
        <strain evidence="2 3">PMA22</strain>
    </source>
</reference>
<protein>
    <submittedName>
        <fullName evidence="2">Serine/threonine-protein phosphatase</fullName>
    </submittedName>
</protein>
<evidence type="ECO:0000313" key="3">
    <source>
        <dbReference type="Proteomes" id="UP000594923"/>
    </source>
</evidence>
<dbReference type="InterPro" id="IPR001932">
    <property type="entry name" value="PPM-type_phosphatase-like_dom"/>
</dbReference>
<dbReference type="EMBL" id="CP063073">
    <property type="protein sequence ID" value="QOQ77011.1"/>
    <property type="molecule type" value="Genomic_DNA"/>
</dbReference>
<dbReference type="Gene3D" id="3.60.40.10">
    <property type="entry name" value="PPM-type phosphatase domain"/>
    <property type="match status" value="1"/>
</dbReference>
<dbReference type="AlphaFoldDB" id="A0A7M1KKX9"/>
<accession>A0A7M1KKX9</accession>
<dbReference type="Pfam" id="PF13672">
    <property type="entry name" value="PP2C_2"/>
    <property type="match status" value="1"/>
</dbReference>
<dbReference type="SUPFAM" id="SSF81606">
    <property type="entry name" value="PP2C-like"/>
    <property type="match status" value="1"/>
</dbReference>
<dbReference type="PANTHER" id="PTHR13832">
    <property type="entry name" value="PROTEIN PHOSPHATASE 2C"/>
    <property type="match status" value="1"/>
</dbReference>
<dbReference type="InterPro" id="IPR036457">
    <property type="entry name" value="PPM-type-like_dom_sf"/>
</dbReference>